<accession>A0A4Q0XWG9</accession>
<reference evidence="10 11" key="1">
    <citation type="submission" date="2017-10" db="EMBL/GenBank/DDBJ databases">
        <title>Genomics of the genus Arcobacter.</title>
        <authorList>
            <person name="Perez-Cataluna A."/>
            <person name="Figueras M.J."/>
        </authorList>
    </citation>
    <scope>NUCLEOTIDE SEQUENCE [LARGE SCALE GENOMIC DNA]</scope>
    <source>
        <strain evidence="10 11">DSM 24636</strain>
    </source>
</reference>
<feature type="domain" description="Response regulatory" evidence="8">
    <location>
        <begin position="5"/>
        <end position="122"/>
    </location>
</feature>
<feature type="domain" description="OmpR/PhoB-type" evidence="9">
    <location>
        <begin position="157"/>
        <end position="251"/>
    </location>
</feature>
<name>A0A4Q0XWG9_9BACT</name>
<comment type="caution">
    <text evidence="10">The sequence shown here is derived from an EMBL/GenBank/DDBJ whole genome shotgun (WGS) entry which is preliminary data.</text>
</comment>
<dbReference type="SMART" id="SM00448">
    <property type="entry name" value="REC"/>
    <property type="match status" value="1"/>
</dbReference>
<gene>
    <name evidence="10" type="ORF">CRV06_12050</name>
</gene>
<dbReference type="PROSITE" id="PS51755">
    <property type="entry name" value="OMPR_PHOB"/>
    <property type="match status" value="1"/>
</dbReference>
<dbReference type="GO" id="GO:0032993">
    <property type="term" value="C:protein-DNA complex"/>
    <property type="evidence" value="ECO:0007669"/>
    <property type="project" value="TreeGrafter"/>
</dbReference>
<dbReference type="SMART" id="SM00862">
    <property type="entry name" value="Trans_reg_C"/>
    <property type="match status" value="1"/>
</dbReference>
<dbReference type="AlphaFoldDB" id="A0A4Q0XWG9"/>
<dbReference type="InterPro" id="IPR036388">
    <property type="entry name" value="WH-like_DNA-bd_sf"/>
</dbReference>
<dbReference type="Gene3D" id="3.40.50.2300">
    <property type="match status" value="1"/>
</dbReference>
<evidence type="ECO:0000256" key="3">
    <source>
        <dbReference type="ARBA" id="ARBA00023015"/>
    </source>
</evidence>
<dbReference type="GO" id="GO:0005829">
    <property type="term" value="C:cytosol"/>
    <property type="evidence" value="ECO:0007669"/>
    <property type="project" value="TreeGrafter"/>
</dbReference>
<dbReference type="RefSeq" id="WP_129082678.1">
    <property type="nucleotide sequence ID" value="NZ_CP041070.1"/>
</dbReference>
<feature type="modified residue" description="4-aspartylphosphate" evidence="6">
    <location>
        <position position="56"/>
    </location>
</feature>
<dbReference type="GO" id="GO:0000976">
    <property type="term" value="F:transcription cis-regulatory region binding"/>
    <property type="evidence" value="ECO:0007669"/>
    <property type="project" value="TreeGrafter"/>
</dbReference>
<dbReference type="OrthoDB" id="8912111at2"/>
<dbReference type="SUPFAM" id="SSF52172">
    <property type="entry name" value="CheY-like"/>
    <property type="match status" value="1"/>
</dbReference>
<dbReference type="Proteomes" id="UP000290191">
    <property type="component" value="Unassembled WGS sequence"/>
</dbReference>
<dbReference type="STRING" id="877500.GCA_000935065_00371"/>
<evidence type="ECO:0000256" key="2">
    <source>
        <dbReference type="ARBA" id="ARBA00023012"/>
    </source>
</evidence>
<protein>
    <submittedName>
        <fullName evidence="10">DNA-binding response regulator</fullName>
    </submittedName>
</protein>
<evidence type="ECO:0000313" key="11">
    <source>
        <dbReference type="Proteomes" id="UP000290191"/>
    </source>
</evidence>
<sequence length="252" mass="28700">MQKIKILIVEDESIIAINLKETLKELGYEPCGVAPNRCKTMKLLEEGVIPDLILMDIYLKGPTTGIELARELKNTLPNVPVVFLTANSEISTIKKASETLAYGYILKPYKKSHLHAAIEVALEKSKDDTKKNHELDAAENINKTLSHQLELVKEQKSRTVKLKYGYLFDKQTEILYYGDEPVKLTKKETQIIKILCNSAGYNVSQEQIEYAIWQDEPAGYAAFRSVLFRLRNKLHKDLITTQNNTGYKIEII</sequence>
<dbReference type="PANTHER" id="PTHR48111:SF1">
    <property type="entry name" value="TWO-COMPONENT RESPONSE REGULATOR ORR33"/>
    <property type="match status" value="1"/>
</dbReference>
<evidence type="ECO:0000256" key="6">
    <source>
        <dbReference type="PROSITE-ProRule" id="PRU00169"/>
    </source>
</evidence>
<dbReference type="GO" id="GO:0006355">
    <property type="term" value="P:regulation of DNA-templated transcription"/>
    <property type="evidence" value="ECO:0007669"/>
    <property type="project" value="InterPro"/>
</dbReference>
<dbReference type="Gene3D" id="1.10.10.10">
    <property type="entry name" value="Winged helix-like DNA-binding domain superfamily/Winged helix DNA-binding domain"/>
    <property type="match status" value="1"/>
</dbReference>
<dbReference type="InterPro" id="IPR001867">
    <property type="entry name" value="OmpR/PhoB-type_DNA-bd"/>
</dbReference>
<keyword evidence="2" id="KW-0902">Two-component regulatory system</keyword>
<evidence type="ECO:0000313" key="10">
    <source>
        <dbReference type="EMBL" id="RXJ61906.1"/>
    </source>
</evidence>
<dbReference type="InterPro" id="IPR001789">
    <property type="entry name" value="Sig_transdc_resp-reg_receiver"/>
</dbReference>
<dbReference type="EMBL" id="PDKO01000011">
    <property type="protein sequence ID" value="RXJ61906.1"/>
    <property type="molecule type" value="Genomic_DNA"/>
</dbReference>
<evidence type="ECO:0000256" key="1">
    <source>
        <dbReference type="ARBA" id="ARBA00022553"/>
    </source>
</evidence>
<dbReference type="CDD" id="cd00383">
    <property type="entry name" value="trans_reg_C"/>
    <property type="match status" value="1"/>
</dbReference>
<dbReference type="InterPro" id="IPR011006">
    <property type="entry name" value="CheY-like_superfamily"/>
</dbReference>
<keyword evidence="5" id="KW-0804">Transcription</keyword>
<dbReference type="CDD" id="cd17534">
    <property type="entry name" value="REC_DC-like"/>
    <property type="match status" value="1"/>
</dbReference>
<evidence type="ECO:0000256" key="4">
    <source>
        <dbReference type="ARBA" id="ARBA00023125"/>
    </source>
</evidence>
<proteinExistence type="predicted"/>
<dbReference type="Pfam" id="PF00486">
    <property type="entry name" value="Trans_reg_C"/>
    <property type="match status" value="1"/>
</dbReference>
<dbReference type="PANTHER" id="PTHR48111">
    <property type="entry name" value="REGULATOR OF RPOS"/>
    <property type="match status" value="1"/>
</dbReference>
<organism evidence="10 11">
    <name type="scientific">Halarcobacter anaerophilus</name>
    <dbReference type="NCBI Taxonomy" id="877500"/>
    <lineage>
        <taxon>Bacteria</taxon>
        <taxon>Pseudomonadati</taxon>
        <taxon>Campylobacterota</taxon>
        <taxon>Epsilonproteobacteria</taxon>
        <taxon>Campylobacterales</taxon>
        <taxon>Arcobacteraceae</taxon>
        <taxon>Halarcobacter</taxon>
    </lineage>
</organism>
<keyword evidence="11" id="KW-1185">Reference proteome</keyword>
<dbReference type="SUPFAM" id="SSF46894">
    <property type="entry name" value="C-terminal effector domain of the bipartite response regulators"/>
    <property type="match status" value="1"/>
</dbReference>
<keyword evidence="3" id="KW-0805">Transcription regulation</keyword>
<evidence type="ECO:0000259" key="9">
    <source>
        <dbReference type="PROSITE" id="PS51755"/>
    </source>
</evidence>
<dbReference type="InterPro" id="IPR016032">
    <property type="entry name" value="Sig_transdc_resp-reg_C-effctor"/>
</dbReference>
<evidence type="ECO:0000259" key="8">
    <source>
        <dbReference type="PROSITE" id="PS50110"/>
    </source>
</evidence>
<evidence type="ECO:0000256" key="5">
    <source>
        <dbReference type="ARBA" id="ARBA00023163"/>
    </source>
</evidence>
<dbReference type="GO" id="GO:0000156">
    <property type="term" value="F:phosphorelay response regulator activity"/>
    <property type="evidence" value="ECO:0007669"/>
    <property type="project" value="TreeGrafter"/>
</dbReference>
<dbReference type="InterPro" id="IPR039420">
    <property type="entry name" value="WalR-like"/>
</dbReference>
<evidence type="ECO:0000256" key="7">
    <source>
        <dbReference type="PROSITE-ProRule" id="PRU01091"/>
    </source>
</evidence>
<feature type="DNA-binding region" description="OmpR/PhoB-type" evidence="7">
    <location>
        <begin position="157"/>
        <end position="251"/>
    </location>
</feature>
<keyword evidence="1 6" id="KW-0597">Phosphoprotein</keyword>
<keyword evidence="4 7" id="KW-0238">DNA-binding</keyword>
<dbReference type="PROSITE" id="PS50110">
    <property type="entry name" value="RESPONSE_REGULATORY"/>
    <property type="match status" value="1"/>
</dbReference>
<dbReference type="Pfam" id="PF00072">
    <property type="entry name" value="Response_reg"/>
    <property type="match status" value="1"/>
</dbReference>